<sequence length="104" mass="12014">MCSFLRLLRSDRRLSPYVWRKPPLPLTPLAPPTQLPLHLPPTPSLPRPTPHSHLKLTMASTMETSKEERIANGSTARNGVEDLREKERERLNKKDGKREDRLTR</sequence>
<evidence type="ECO:0000313" key="3">
    <source>
        <dbReference type="Proteomes" id="UP001460270"/>
    </source>
</evidence>
<protein>
    <submittedName>
        <fullName evidence="2">Uncharacterized protein</fullName>
    </submittedName>
</protein>
<feature type="region of interest" description="Disordered" evidence="1">
    <location>
        <begin position="19"/>
        <end position="104"/>
    </location>
</feature>
<dbReference type="EMBL" id="JBBPFD010000015">
    <property type="protein sequence ID" value="KAK7895343.1"/>
    <property type="molecule type" value="Genomic_DNA"/>
</dbReference>
<reference evidence="3" key="1">
    <citation type="submission" date="2024-04" db="EMBL/GenBank/DDBJ databases">
        <title>Salinicola lusitanus LLJ914,a marine bacterium isolated from the Okinawa Trough.</title>
        <authorList>
            <person name="Li J."/>
        </authorList>
    </citation>
    <scope>NUCLEOTIDE SEQUENCE [LARGE SCALE GENOMIC DNA]</scope>
</reference>
<feature type="compositionally biased region" description="Pro residues" evidence="1">
    <location>
        <begin position="22"/>
        <end position="49"/>
    </location>
</feature>
<evidence type="ECO:0000313" key="2">
    <source>
        <dbReference type="EMBL" id="KAK7895343.1"/>
    </source>
</evidence>
<proteinExistence type="predicted"/>
<name>A0AAW0N8I1_9GOBI</name>
<dbReference type="AlphaFoldDB" id="A0AAW0N8I1"/>
<comment type="caution">
    <text evidence="2">The sequence shown here is derived from an EMBL/GenBank/DDBJ whole genome shotgun (WGS) entry which is preliminary data.</text>
</comment>
<dbReference type="Proteomes" id="UP001460270">
    <property type="component" value="Unassembled WGS sequence"/>
</dbReference>
<keyword evidence="3" id="KW-1185">Reference proteome</keyword>
<organism evidence="2 3">
    <name type="scientific">Mugilogobius chulae</name>
    <name type="common">yellowstripe goby</name>
    <dbReference type="NCBI Taxonomy" id="88201"/>
    <lineage>
        <taxon>Eukaryota</taxon>
        <taxon>Metazoa</taxon>
        <taxon>Chordata</taxon>
        <taxon>Craniata</taxon>
        <taxon>Vertebrata</taxon>
        <taxon>Euteleostomi</taxon>
        <taxon>Actinopterygii</taxon>
        <taxon>Neopterygii</taxon>
        <taxon>Teleostei</taxon>
        <taxon>Neoteleostei</taxon>
        <taxon>Acanthomorphata</taxon>
        <taxon>Gobiaria</taxon>
        <taxon>Gobiiformes</taxon>
        <taxon>Gobioidei</taxon>
        <taxon>Gobiidae</taxon>
        <taxon>Gobionellinae</taxon>
        <taxon>Mugilogobius</taxon>
    </lineage>
</organism>
<gene>
    <name evidence="2" type="ORF">WMY93_020668</name>
</gene>
<feature type="compositionally biased region" description="Basic and acidic residues" evidence="1">
    <location>
        <begin position="79"/>
        <end position="104"/>
    </location>
</feature>
<evidence type="ECO:0000256" key="1">
    <source>
        <dbReference type="SAM" id="MobiDB-lite"/>
    </source>
</evidence>
<accession>A0AAW0N8I1</accession>